<evidence type="ECO:0000256" key="1">
    <source>
        <dbReference type="SAM" id="SignalP"/>
    </source>
</evidence>
<sequence length="118" mass="12068">MKKLILSLMAFSLVGAGCASKPSDSIPVEPLAVPAQEIPKTAAPVDSAAKTQALNLMLDVGQLLVDASTAGVDATQLSVWEEEGYVGSRAIRDEDYATAVTALTGLKAKLVAAIAAAQ</sequence>
<keyword evidence="1" id="KW-0732">Signal</keyword>
<comment type="caution">
    <text evidence="2">The sequence shown here is derived from an EMBL/GenBank/DDBJ whole genome shotgun (WGS) entry which is preliminary data.</text>
</comment>
<dbReference type="PROSITE" id="PS51257">
    <property type="entry name" value="PROKAR_LIPOPROTEIN"/>
    <property type="match status" value="1"/>
</dbReference>
<evidence type="ECO:0000313" key="2">
    <source>
        <dbReference type="EMBL" id="PIR47999.1"/>
    </source>
</evidence>
<reference evidence="2 3" key="1">
    <citation type="submission" date="2017-09" db="EMBL/GenBank/DDBJ databases">
        <title>Depth-based differentiation of microbial function through sediment-hosted aquifers and enrichment of novel symbionts in the deep terrestrial subsurface.</title>
        <authorList>
            <person name="Probst A.J."/>
            <person name="Ladd B."/>
            <person name="Jarett J.K."/>
            <person name="Geller-Mcgrath D.E."/>
            <person name="Sieber C.M."/>
            <person name="Emerson J.B."/>
            <person name="Anantharaman K."/>
            <person name="Thomas B.C."/>
            <person name="Malmstrom R."/>
            <person name="Stieglmeier M."/>
            <person name="Klingl A."/>
            <person name="Woyke T."/>
            <person name="Ryan C.M."/>
            <person name="Banfield J.F."/>
        </authorList>
    </citation>
    <scope>NUCLEOTIDE SEQUENCE [LARGE SCALE GENOMIC DNA]</scope>
    <source>
        <strain evidence="2">CG10_big_fil_rev_8_21_14_0_10_50_16</strain>
    </source>
</reference>
<accession>A0A2H0RN72</accession>
<evidence type="ECO:0000313" key="3">
    <source>
        <dbReference type="Proteomes" id="UP000230084"/>
    </source>
</evidence>
<dbReference type="EMBL" id="PCYM01000001">
    <property type="protein sequence ID" value="PIR47999.1"/>
    <property type="molecule type" value="Genomic_DNA"/>
</dbReference>
<organism evidence="2 3">
    <name type="scientific">Candidatus Uhrbacteria bacterium CG10_big_fil_rev_8_21_14_0_10_50_16</name>
    <dbReference type="NCBI Taxonomy" id="1975039"/>
    <lineage>
        <taxon>Bacteria</taxon>
        <taxon>Candidatus Uhriibacteriota</taxon>
    </lineage>
</organism>
<feature type="chain" id="PRO_5013722419" evidence="1">
    <location>
        <begin position="20"/>
        <end position="118"/>
    </location>
</feature>
<gene>
    <name evidence="2" type="ORF">COV06_01200</name>
</gene>
<dbReference type="AlphaFoldDB" id="A0A2H0RN72"/>
<name>A0A2H0RN72_9BACT</name>
<feature type="signal peptide" evidence="1">
    <location>
        <begin position="1"/>
        <end position="19"/>
    </location>
</feature>
<dbReference type="Proteomes" id="UP000230084">
    <property type="component" value="Unassembled WGS sequence"/>
</dbReference>
<protein>
    <submittedName>
        <fullName evidence="2">Uncharacterized protein</fullName>
    </submittedName>
</protein>
<proteinExistence type="predicted"/>